<evidence type="ECO:0000313" key="4">
    <source>
        <dbReference type="Proteomes" id="UP000024284"/>
    </source>
</evidence>
<keyword evidence="4" id="KW-1185">Reference proteome</keyword>
<protein>
    <submittedName>
        <fullName evidence="3">Response regulator receiver protein</fullName>
    </submittedName>
</protein>
<dbReference type="PATRIC" id="fig|1219045.3.peg.1193"/>
<name>A0A086PC62_SPHHM</name>
<evidence type="ECO:0000259" key="2">
    <source>
        <dbReference type="PROSITE" id="PS50110"/>
    </source>
</evidence>
<sequence>MSRIILLSIDRSLAQHVRDAMQGRATVDLVQSITPEMLDGPCVILMDREAIPPERSLAAALATVGESAGGRPIVLVTDETGADQILHAIRSGADDVIPRAAVDVDIAAILGRLLNQSVADHGRGGRLTLVLGADPESAAMVGTDMAVTRARAGLSTLLIDCTMPTSAAEAYLDLPVTYGLASAIADIERLDASLLANTLARHEPSGLMLLTLDGGSGTEPAGIAPADIAALIRLLRACCGDVVLCAGSLRHSGLLRTLAGLADRIELLCAQSIREMETCRRLLERMGSDETVLAKTRLLVWDHQPGILLDSRRMGDVLQTGSVLPLPVDQVRVRNALNSGRPLAMEGGADRYIRAIKQACDVEARPSATSLNRLRRLLQRPLERTA</sequence>
<dbReference type="InterPro" id="IPR001789">
    <property type="entry name" value="Sig_transdc_resp-reg_receiver"/>
</dbReference>
<dbReference type="AlphaFoldDB" id="A0A086PC62"/>
<dbReference type="Gene3D" id="3.40.50.300">
    <property type="entry name" value="P-loop containing nucleotide triphosphate hydrolases"/>
    <property type="match status" value="1"/>
</dbReference>
<feature type="modified residue" description="4-aspartylphosphate" evidence="1">
    <location>
        <position position="47"/>
    </location>
</feature>
<dbReference type="Proteomes" id="UP000024284">
    <property type="component" value="Unassembled WGS sequence"/>
</dbReference>
<proteinExistence type="predicted"/>
<reference evidence="3" key="1">
    <citation type="submission" date="2014-08" db="EMBL/GenBank/DDBJ databases">
        <title>Draft genome sequences of Sphingobium herbicidovorans.</title>
        <authorList>
            <person name="Gan H.M."/>
            <person name="Gan H.Y."/>
            <person name="Savka M.A."/>
        </authorList>
    </citation>
    <scope>NUCLEOTIDE SEQUENCE [LARGE SCALE GENOMIC DNA]</scope>
    <source>
        <strain evidence="3">NBRC 16415</strain>
    </source>
</reference>
<evidence type="ECO:0000256" key="1">
    <source>
        <dbReference type="PROSITE-ProRule" id="PRU00169"/>
    </source>
</evidence>
<dbReference type="OrthoDB" id="7375163at2"/>
<comment type="caution">
    <text evidence="3">The sequence shown here is derived from an EMBL/GenBank/DDBJ whole genome shotgun (WGS) entry which is preliminary data.</text>
</comment>
<dbReference type="RefSeq" id="WP_037463459.1">
    <property type="nucleotide sequence ID" value="NZ_BCZD01000022.1"/>
</dbReference>
<evidence type="ECO:0000313" key="3">
    <source>
        <dbReference type="EMBL" id="KFG90980.1"/>
    </source>
</evidence>
<organism evidence="3 4">
    <name type="scientific">Sphingobium herbicidovorans (strain ATCC 700291 / DSM 11019 / CCUG 56400 / KCTC 2939 / LMG 18315 / NBRC 16415 / MH)</name>
    <name type="common">Sphingomonas herbicidovorans</name>
    <dbReference type="NCBI Taxonomy" id="1219045"/>
    <lineage>
        <taxon>Bacteria</taxon>
        <taxon>Pseudomonadati</taxon>
        <taxon>Pseudomonadota</taxon>
        <taxon>Alphaproteobacteria</taxon>
        <taxon>Sphingomonadales</taxon>
        <taxon>Sphingomonadaceae</taxon>
        <taxon>Sphingobium</taxon>
    </lineage>
</organism>
<gene>
    <name evidence="3" type="ORF">BV98_001173</name>
</gene>
<dbReference type="eggNOG" id="COG4963">
    <property type="taxonomic scope" value="Bacteria"/>
</dbReference>
<dbReference type="STRING" id="76947.GCA_002080435_03422"/>
<keyword evidence="1" id="KW-0597">Phosphoprotein</keyword>
<accession>A0A086PC62</accession>
<feature type="domain" description="Response regulatory" evidence="2">
    <location>
        <begin position="1"/>
        <end position="114"/>
    </location>
</feature>
<dbReference type="PROSITE" id="PS50110">
    <property type="entry name" value="RESPONSE_REGULATORY"/>
    <property type="match status" value="1"/>
</dbReference>
<dbReference type="InterPro" id="IPR027417">
    <property type="entry name" value="P-loop_NTPase"/>
</dbReference>
<dbReference type="EMBL" id="JFZA02000007">
    <property type="protein sequence ID" value="KFG90980.1"/>
    <property type="molecule type" value="Genomic_DNA"/>
</dbReference>
<dbReference type="GO" id="GO:0000160">
    <property type="term" value="P:phosphorelay signal transduction system"/>
    <property type="evidence" value="ECO:0007669"/>
    <property type="project" value="InterPro"/>
</dbReference>
<dbReference type="SUPFAM" id="SSF52540">
    <property type="entry name" value="P-loop containing nucleoside triphosphate hydrolases"/>
    <property type="match status" value="1"/>
</dbReference>